<dbReference type="EnsemblPlants" id="AVESA.00010b.r2.3AG0406210.1">
    <property type="protein sequence ID" value="AVESA.00010b.r2.3AG0406210.1.CDS.1"/>
    <property type="gene ID" value="AVESA.00010b.r2.3AG0406210"/>
</dbReference>
<protein>
    <submittedName>
        <fullName evidence="1">Uncharacterized protein</fullName>
    </submittedName>
</protein>
<sequence length="161" mass="17898">MCFEFGCFGGGRREDYGGDRPAHKPPQGHGRDRRRRGIRRNDEHYGGAGDHKAAPPAAYHNQPHAAILDEAGHKAYHDGARKDHHDDAGGHGRYTSYVLDKVDYDMPKLPAWHNKVGDDAGYTYTYTALPHEAAAGSRQNAAMDYHHYPTTTASTATFVRR</sequence>
<reference evidence="1" key="1">
    <citation type="submission" date="2021-05" db="EMBL/GenBank/DDBJ databases">
        <authorList>
            <person name="Scholz U."/>
            <person name="Mascher M."/>
            <person name="Fiebig A."/>
        </authorList>
    </citation>
    <scope>NUCLEOTIDE SEQUENCE [LARGE SCALE GENOMIC DNA]</scope>
</reference>
<accession>A0ACD5VC35</accession>
<name>A0ACD5VC35_AVESA</name>
<dbReference type="Proteomes" id="UP001732700">
    <property type="component" value="Chromosome 3A"/>
</dbReference>
<evidence type="ECO:0000313" key="2">
    <source>
        <dbReference type="Proteomes" id="UP001732700"/>
    </source>
</evidence>
<evidence type="ECO:0000313" key="1">
    <source>
        <dbReference type="EnsemblPlants" id="AVESA.00010b.r2.3AG0406210.1.CDS.1"/>
    </source>
</evidence>
<proteinExistence type="predicted"/>
<organism evidence="1 2">
    <name type="scientific">Avena sativa</name>
    <name type="common">Oat</name>
    <dbReference type="NCBI Taxonomy" id="4498"/>
    <lineage>
        <taxon>Eukaryota</taxon>
        <taxon>Viridiplantae</taxon>
        <taxon>Streptophyta</taxon>
        <taxon>Embryophyta</taxon>
        <taxon>Tracheophyta</taxon>
        <taxon>Spermatophyta</taxon>
        <taxon>Magnoliopsida</taxon>
        <taxon>Liliopsida</taxon>
        <taxon>Poales</taxon>
        <taxon>Poaceae</taxon>
        <taxon>BOP clade</taxon>
        <taxon>Pooideae</taxon>
        <taxon>Poodae</taxon>
        <taxon>Poeae</taxon>
        <taxon>Poeae Chloroplast Group 1 (Aveneae type)</taxon>
        <taxon>Aveninae</taxon>
        <taxon>Avena</taxon>
    </lineage>
</organism>
<reference evidence="1" key="2">
    <citation type="submission" date="2025-09" db="UniProtKB">
        <authorList>
            <consortium name="EnsemblPlants"/>
        </authorList>
    </citation>
    <scope>IDENTIFICATION</scope>
</reference>
<keyword evidence="2" id="KW-1185">Reference proteome</keyword>